<reference evidence="1" key="1">
    <citation type="submission" date="2022-10" db="EMBL/GenBank/DDBJ databases">
        <title>The complete genomes of actinobacterial strains from the NBC collection.</title>
        <authorList>
            <person name="Joergensen T.S."/>
            <person name="Alvarez Arevalo M."/>
            <person name="Sterndorff E.B."/>
            <person name="Faurdal D."/>
            <person name="Vuksanovic O."/>
            <person name="Mourched A.-S."/>
            <person name="Charusanti P."/>
            <person name="Shaw S."/>
            <person name="Blin K."/>
            <person name="Weber T."/>
        </authorList>
    </citation>
    <scope>NUCLEOTIDE SEQUENCE</scope>
    <source>
        <strain evidence="1">NBC_00686</strain>
    </source>
</reference>
<accession>A0ABZ1WVF7</accession>
<evidence type="ECO:0008006" key="3">
    <source>
        <dbReference type="Google" id="ProtNLM"/>
    </source>
</evidence>
<dbReference type="RefSeq" id="WP_329263610.1">
    <property type="nucleotide sequence ID" value="NZ_CP109011.1"/>
</dbReference>
<name>A0ABZ1WVF7_9ACTN</name>
<protein>
    <recommendedName>
        <fullName evidence="3">Ku domain-containing protein</fullName>
    </recommendedName>
</protein>
<proteinExistence type="predicted"/>
<gene>
    <name evidence="1" type="ORF">OG929_14790</name>
</gene>
<keyword evidence="2" id="KW-1185">Reference proteome</keyword>
<evidence type="ECO:0000313" key="1">
    <source>
        <dbReference type="EMBL" id="WUT43491.1"/>
    </source>
</evidence>
<dbReference type="EMBL" id="CP109011">
    <property type="protein sequence ID" value="WUT43491.1"/>
    <property type="molecule type" value="Genomic_DNA"/>
</dbReference>
<evidence type="ECO:0000313" key="2">
    <source>
        <dbReference type="Proteomes" id="UP001432168"/>
    </source>
</evidence>
<dbReference type="Proteomes" id="UP001432168">
    <property type="component" value="Chromosome"/>
</dbReference>
<organism evidence="1 2">
    <name type="scientific">Streptomyces pseudovenezuelae</name>
    <dbReference type="NCBI Taxonomy" id="67350"/>
    <lineage>
        <taxon>Bacteria</taxon>
        <taxon>Bacillati</taxon>
        <taxon>Actinomycetota</taxon>
        <taxon>Actinomycetes</taxon>
        <taxon>Kitasatosporales</taxon>
        <taxon>Streptomycetaceae</taxon>
        <taxon>Streptomyces</taxon>
        <taxon>Streptomyces aurantiacus group</taxon>
    </lineage>
</organism>
<sequence length="313" mass="35188">MQILLLVCSLLVSLITIWVGSQLSAGWREGANAIGLGLLVSAVFGMAQSVVTDPISKEILRQSITEEVRGALTHLHTSYIPTHEFPPSDQPGIGFNALMTEDLHASSTYWYRGIHTKFCAARFSMLRSSNLQAHLILPDPTVPHSLDARSEYRVAQASESSLTLQEIRESTLRSIWAGLVGLFLVRNKCGSIEVLLVSTPSLDRFEIFQNSAWVTLFSDMDQGTRFPRAMRFPHESLIYRMQEAECLAIRRSPTTRRFEISRTTTEEEFVSLFSALTGQDLTPELLTELRTNYEGTANRFRSSIRPQPAPWPR</sequence>